<protein>
    <submittedName>
        <fullName evidence="2">(African queen) hypothetical protein</fullName>
    </submittedName>
</protein>
<evidence type="ECO:0000259" key="1">
    <source>
        <dbReference type="Pfam" id="PF06743"/>
    </source>
</evidence>
<dbReference type="Proteomes" id="UP000789524">
    <property type="component" value="Unassembled WGS sequence"/>
</dbReference>
<gene>
    <name evidence="2" type="ORF">DCHRY22_LOCUS14238</name>
</gene>
<evidence type="ECO:0000313" key="3">
    <source>
        <dbReference type="Proteomes" id="UP000789524"/>
    </source>
</evidence>
<name>A0A8J2W676_9NEOP</name>
<feature type="domain" description="FAST kinase leucine-rich" evidence="1">
    <location>
        <begin position="330"/>
        <end position="398"/>
    </location>
</feature>
<proteinExistence type="predicted"/>
<dbReference type="Pfam" id="PF06743">
    <property type="entry name" value="FAST_1"/>
    <property type="match status" value="1"/>
</dbReference>
<dbReference type="OrthoDB" id="385235at2759"/>
<comment type="caution">
    <text evidence="2">The sequence shown here is derived from an EMBL/GenBank/DDBJ whole genome shotgun (WGS) entry which is preliminary data.</text>
</comment>
<accession>A0A8J2W676</accession>
<sequence length="568" mass="66012">MRDLKDLENPQTESPQNNTDSLNYHLIQEEFKQCSNLREVFSLITKCIKITPNIALGAIERINDIENDISHNIFNSHGSHLNFAKGAILEKLLKVVMKTEDTQTILNILKTSSTLMEPYKPRFCDELLLRVIDNKLTIDQICEFYNFLISNNCKQKYSETIDKLWVGLIENEKDINEENIVQIFSILYGLKVSKKTIVNLLEQKLSELWSKIKIPAMLEILDVFIVEKYFSMQSYHVLGYWLYANIHALDDDVLLDIITKFTRLRYNDNQIEAAVEKFLKLKSSKIKSEVLIIGILNYCMQFKLRNNLILEISSQYFLDNLETIPASFLKSFIYTYGFLSYQPKNSDFWTITEKVLLERYNKMKIEDLTDIILSFMYCGQYPLKLVQNVFKIENTSKIDKTDVLKRLHLIDTSLTLACNEYSGPMLPKDQCPKPVLQDSRIKNIIEKIQHHIDSLYGDNMTITTSYLLPNFCSDKTYLIDILLQPKSNSGNTFNWKSNMDRSDNIGILIHLPDHYCSDDKLIGPQVMKIHQLNIIGMKVISLKYSILSKLYTSHNVTGLKDYIRESIK</sequence>
<dbReference type="AlphaFoldDB" id="A0A8J2W676"/>
<keyword evidence="3" id="KW-1185">Reference proteome</keyword>
<evidence type="ECO:0000313" key="2">
    <source>
        <dbReference type="EMBL" id="CAG9581683.1"/>
    </source>
</evidence>
<dbReference type="EMBL" id="CAKASE010000080">
    <property type="protein sequence ID" value="CAG9581683.1"/>
    <property type="molecule type" value="Genomic_DNA"/>
</dbReference>
<reference evidence="2" key="1">
    <citation type="submission" date="2021-09" db="EMBL/GenBank/DDBJ databases">
        <authorList>
            <person name="Martin H S."/>
        </authorList>
    </citation>
    <scope>NUCLEOTIDE SEQUENCE</scope>
</reference>
<dbReference type="GO" id="GO:0044528">
    <property type="term" value="P:regulation of mitochondrial mRNA stability"/>
    <property type="evidence" value="ECO:0007669"/>
    <property type="project" value="InterPro"/>
</dbReference>
<organism evidence="2 3">
    <name type="scientific">Danaus chrysippus</name>
    <name type="common">African queen</name>
    <dbReference type="NCBI Taxonomy" id="151541"/>
    <lineage>
        <taxon>Eukaryota</taxon>
        <taxon>Metazoa</taxon>
        <taxon>Ecdysozoa</taxon>
        <taxon>Arthropoda</taxon>
        <taxon>Hexapoda</taxon>
        <taxon>Insecta</taxon>
        <taxon>Pterygota</taxon>
        <taxon>Neoptera</taxon>
        <taxon>Endopterygota</taxon>
        <taxon>Lepidoptera</taxon>
        <taxon>Glossata</taxon>
        <taxon>Ditrysia</taxon>
        <taxon>Papilionoidea</taxon>
        <taxon>Nymphalidae</taxon>
        <taxon>Danainae</taxon>
        <taxon>Danaini</taxon>
        <taxon>Danaina</taxon>
        <taxon>Danaus</taxon>
        <taxon>Anosia</taxon>
    </lineage>
</organism>
<dbReference type="InterPro" id="IPR010622">
    <property type="entry name" value="FAST_Leu-rich"/>
</dbReference>